<organism evidence="1 2">
    <name type="scientific">Deinococcus soli</name>
    <name type="common">ex Cha et al. 2016</name>
    <dbReference type="NCBI Taxonomy" id="1309411"/>
    <lineage>
        <taxon>Bacteria</taxon>
        <taxon>Thermotogati</taxon>
        <taxon>Deinococcota</taxon>
        <taxon>Deinococci</taxon>
        <taxon>Deinococcales</taxon>
        <taxon>Deinococcaceae</taxon>
        <taxon>Deinococcus</taxon>
    </lineage>
</organism>
<dbReference type="EMBL" id="JAVDQK010000005">
    <property type="protein sequence ID" value="MDR6218909.1"/>
    <property type="molecule type" value="Genomic_DNA"/>
</dbReference>
<dbReference type="Proteomes" id="UP001185331">
    <property type="component" value="Unassembled WGS sequence"/>
</dbReference>
<evidence type="ECO:0000313" key="1">
    <source>
        <dbReference type="EMBL" id="MDR6218909.1"/>
    </source>
</evidence>
<protein>
    <submittedName>
        <fullName evidence="1">Uncharacterized protein</fullName>
    </submittedName>
</protein>
<sequence length="223" mass="24088">MTQLTPSFYFNLPTHYLLWTSLLRAGERCTRAQLRARVQRYRLPRAWPKALQGAVTLGLLRADGGELSLTATGQAIQDALPYQESDWALTHAELRQGQLLLRTDPAAARALRAALLADPATHLLLDALASLGGAATLSALTQRCARLDPGRTAQVLLTPAGAVHAAQAPGTPLPAGALRSSTAYQRKRLMTHAGLLGHAPLRAERLDPDADHWTLHPDLDLLD</sequence>
<accession>A0AAE3XDH1</accession>
<name>A0AAE3XDH1_9DEIO</name>
<comment type="caution">
    <text evidence="1">The sequence shown here is derived from an EMBL/GenBank/DDBJ whole genome shotgun (WGS) entry which is preliminary data.</text>
</comment>
<proteinExistence type="predicted"/>
<evidence type="ECO:0000313" key="2">
    <source>
        <dbReference type="Proteomes" id="UP001185331"/>
    </source>
</evidence>
<reference evidence="1" key="1">
    <citation type="submission" date="2023-07" db="EMBL/GenBank/DDBJ databases">
        <title>Sorghum-associated microbial communities from plants grown in Nebraska, USA.</title>
        <authorList>
            <person name="Schachtman D."/>
        </authorList>
    </citation>
    <scope>NUCLEOTIDE SEQUENCE</scope>
    <source>
        <strain evidence="1">BE330</strain>
    </source>
</reference>
<dbReference type="RefSeq" id="WP_309853710.1">
    <property type="nucleotide sequence ID" value="NZ_JAVDQJ010000004.1"/>
</dbReference>
<dbReference type="AlphaFoldDB" id="A0AAE3XDH1"/>
<gene>
    <name evidence="1" type="ORF">J2Y00_002506</name>
</gene>